<feature type="binding site" evidence="12">
    <location>
        <position position="433"/>
    </location>
    <ligand>
        <name>K(+)</name>
        <dbReference type="ChEBI" id="CHEBI:29103"/>
    </ligand>
</feature>
<evidence type="ECO:0000313" key="15">
    <source>
        <dbReference type="Proteomes" id="UP000189733"/>
    </source>
</evidence>
<feature type="transmembrane region" description="Helical" evidence="13">
    <location>
        <begin position="424"/>
        <end position="444"/>
    </location>
</feature>
<feature type="transmembrane region" description="Helical" evidence="13">
    <location>
        <begin position="183"/>
        <end position="207"/>
    </location>
</feature>
<dbReference type="EMBL" id="FUYA01000004">
    <property type="protein sequence ID" value="SKA71604.1"/>
    <property type="molecule type" value="Genomic_DNA"/>
</dbReference>
<evidence type="ECO:0000256" key="12">
    <source>
        <dbReference type="PIRSR" id="PIRSR006247-1"/>
    </source>
</evidence>
<dbReference type="GO" id="GO:0046872">
    <property type="term" value="F:metal ion binding"/>
    <property type="evidence" value="ECO:0007669"/>
    <property type="project" value="UniProtKB-KW"/>
</dbReference>
<dbReference type="PANTHER" id="PTHR32024:SF2">
    <property type="entry name" value="TRK SYSTEM POTASSIUM UPTAKE PROTEIN TRKG-RELATED"/>
    <property type="match status" value="1"/>
</dbReference>
<feature type="binding site" evidence="12">
    <location>
        <position position="316"/>
    </location>
    <ligand>
        <name>K(+)</name>
        <dbReference type="ChEBI" id="CHEBI:29103"/>
    </ligand>
</feature>
<keyword evidence="9 13" id="KW-1133">Transmembrane helix</keyword>
<dbReference type="GO" id="GO:0005886">
    <property type="term" value="C:plasma membrane"/>
    <property type="evidence" value="ECO:0007669"/>
    <property type="project" value="UniProtKB-SubCell"/>
</dbReference>
<feature type="transmembrane region" description="Helical" evidence="13">
    <location>
        <begin position="133"/>
        <end position="153"/>
    </location>
</feature>
<keyword evidence="8 12" id="KW-0630">Potassium</keyword>
<keyword evidence="15" id="KW-1185">Reference proteome</keyword>
<dbReference type="PANTHER" id="PTHR32024">
    <property type="entry name" value="TRK SYSTEM POTASSIUM UPTAKE PROTEIN TRKG-RELATED"/>
    <property type="match status" value="1"/>
</dbReference>
<organism evidence="14 15">
    <name type="scientific">Desulfobaculum bizertense DSM 18034</name>
    <dbReference type="NCBI Taxonomy" id="1121442"/>
    <lineage>
        <taxon>Bacteria</taxon>
        <taxon>Pseudomonadati</taxon>
        <taxon>Thermodesulfobacteriota</taxon>
        <taxon>Desulfovibrionia</taxon>
        <taxon>Desulfovibrionales</taxon>
        <taxon>Desulfovibrionaceae</taxon>
        <taxon>Desulfobaculum</taxon>
    </lineage>
</organism>
<feature type="transmembrane region" description="Helical" evidence="13">
    <location>
        <begin position="70"/>
        <end position="91"/>
    </location>
</feature>
<keyword evidence="6" id="KW-0633">Potassium transport</keyword>
<proteinExistence type="inferred from homology"/>
<feature type="transmembrane region" description="Helical" evidence="13">
    <location>
        <begin position="391"/>
        <end position="418"/>
    </location>
</feature>
<evidence type="ECO:0000256" key="1">
    <source>
        <dbReference type="ARBA" id="ARBA00004429"/>
    </source>
</evidence>
<evidence type="ECO:0000256" key="13">
    <source>
        <dbReference type="SAM" id="Phobius"/>
    </source>
</evidence>
<protein>
    <submittedName>
        <fullName evidence="14">Trk system potassium uptake protein TrkH</fullName>
    </submittedName>
</protein>
<dbReference type="RefSeq" id="WP_078684803.1">
    <property type="nucleotide sequence ID" value="NZ_FUYA01000004.1"/>
</dbReference>
<evidence type="ECO:0000256" key="10">
    <source>
        <dbReference type="ARBA" id="ARBA00023065"/>
    </source>
</evidence>
<evidence type="ECO:0000256" key="2">
    <source>
        <dbReference type="ARBA" id="ARBA00009137"/>
    </source>
</evidence>
<dbReference type="InterPro" id="IPR003445">
    <property type="entry name" value="Cat_transpt"/>
</dbReference>
<dbReference type="STRING" id="1121442.SAMN02745702_01523"/>
<feature type="transmembrane region" description="Helical" evidence="13">
    <location>
        <begin position="275"/>
        <end position="293"/>
    </location>
</feature>
<evidence type="ECO:0000256" key="6">
    <source>
        <dbReference type="ARBA" id="ARBA00022538"/>
    </source>
</evidence>
<feature type="binding site" evidence="12">
    <location>
        <position position="111"/>
    </location>
    <ligand>
        <name>K(+)</name>
        <dbReference type="ChEBI" id="CHEBI:29103"/>
    </ligand>
</feature>
<keyword evidence="4" id="KW-1003">Cell membrane</keyword>
<dbReference type="NCBIfam" id="TIGR00933">
    <property type="entry name" value="2a38"/>
    <property type="match status" value="1"/>
</dbReference>
<comment type="similarity">
    <text evidence="2">Belongs to the TrkH potassium transport family.</text>
</comment>
<evidence type="ECO:0000256" key="3">
    <source>
        <dbReference type="ARBA" id="ARBA00022448"/>
    </source>
</evidence>
<keyword evidence="3" id="KW-0813">Transport</keyword>
<reference evidence="14 15" key="1">
    <citation type="submission" date="2017-02" db="EMBL/GenBank/DDBJ databases">
        <authorList>
            <person name="Peterson S.W."/>
        </authorList>
    </citation>
    <scope>NUCLEOTIDE SEQUENCE [LARGE SCALE GENOMIC DNA]</scope>
    <source>
        <strain evidence="14 15">DSM 18034</strain>
    </source>
</reference>
<dbReference type="Pfam" id="PF02386">
    <property type="entry name" value="TrkH"/>
    <property type="match status" value="1"/>
</dbReference>
<keyword evidence="5" id="KW-0997">Cell inner membrane</keyword>
<dbReference type="Proteomes" id="UP000189733">
    <property type="component" value="Unassembled WGS sequence"/>
</dbReference>
<keyword evidence="11 13" id="KW-0472">Membrane</keyword>
<evidence type="ECO:0000256" key="11">
    <source>
        <dbReference type="ARBA" id="ARBA00023136"/>
    </source>
</evidence>
<feature type="binding site" evidence="12">
    <location>
        <position position="220"/>
    </location>
    <ligand>
        <name>K(+)</name>
        <dbReference type="ChEBI" id="CHEBI:29103"/>
    </ligand>
</feature>
<evidence type="ECO:0000256" key="5">
    <source>
        <dbReference type="ARBA" id="ARBA00022519"/>
    </source>
</evidence>
<gene>
    <name evidence="14" type="ORF">SAMN02745702_01523</name>
</gene>
<dbReference type="AlphaFoldDB" id="A0A1T4W2S8"/>
<dbReference type="InterPro" id="IPR004772">
    <property type="entry name" value="TrkH"/>
</dbReference>
<keyword evidence="12" id="KW-0479">Metal-binding</keyword>
<evidence type="ECO:0000256" key="4">
    <source>
        <dbReference type="ARBA" id="ARBA00022475"/>
    </source>
</evidence>
<accession>A0A1T4W2S8</accession>
<feature type="transmembrane region" description="Helical" evidence="13">
    <location>
        <begin position="235"/>
        <end position="254"/>
    </location>
</feature>
<comment type="subcellular location">
    <subcellularLocation>
        <location evidence="1">Cell inner membrane</location>
        <topology evidence="1">Multi-pass membrane protein</topology>
    </subcellularLocation>
</comment>
<feature type="binding site" evidence="12">
    <location>
        <position position="112"/>
    </location>
    <ligand>
        <name>K(+)</name>
        <dbReference type="ChEBI" id="CHEBI:29103"/>
    </ligand>
</feature>
<feature type="transmembrane region" description="Helical" evidence="13">
    <location>
        <begin position="333"/>
        <end position="352"/>
    </location>
</feature>
<evidence type="ECO:0000313" key="14">
    <source>
        <dbReference type="EMBL" id="SKA71604.1"/>
    </source>
</evidence>
<dbReference type="GO" id="GO:0015379">
    <property type="term" value="F:potassium:chloride symporter activity"/>
    <property type="evidence" value="ECO:0007669"/>
    <property type="project" value="InterPro"/>
</dbReference>
<dbReference type="OrthoDB" id="9810952at2"/>
<feature type="transmembrane region" description="Helical" evidence="13">
    <location>
        <begin position="36"/>
        <end position="58"/>
    </location>
</feature>
<dbReference type="PIRSF" id="PIRSF006247">
    <property type="entry name" value="TrkH"/>
    <property type="match status" value="1"/>
</dbReference>
<feature type="binding site" evidence="12">
    <location>
        <position position="317"/>
    </location>
    <ligand>
        <name>K(+)</name>
        <dbReference type="ChEBI" id="CHEBI:29103"/>
    </ligand>
</feature>
<feature type="transmembrane region" description="Helical" evidence="13">
    <location>
        <begin position="456"/>
        <end position="477"/>
    </location>
</feature>
<evidence type="ECO:0000256" key="8">
    <source>
        <dbReference type="ARBA" id="ARBA00022958"/>
    </source>
</evidence>
<feature type="transmembrane region" description="Helical" evidence="13">
    <location>
        <begin position="7"/>
        <end position="30"/>
    </location>
</feature>
<evidence type="ECO:0000256" key="7">
    <source>
        <dbReference type="ARBA" id="ARBA00022692"/>
    </source>
</evidence>
<name>A0A1T4W2S8_9BACT</name>
<evidence type="ECO:0000256" key="9">
    <source>
        <dbReference type="ARBA" id="ARBA00022989"/>
    </source>
</evidence>
<keyword evidence="7 13" id="KW-0812">Transmembrane</keyword>
<sequence>MRWRYTLHVVGAILVSVGLSMLLALGFSLYYGDGGLQPLLCSMGIAIGLGLGLFFGFGNPEAAPMNHREGMAIVAIGWIAAGIIGALPFWIGGAIPSFTDCVFESVSGFTTTGASILTEIESMPKGLLMWRSMTHWLGGMGIIVLSLAILPFLGVGGMQLYKAEVPGPVPDKLKPRIKDTASLLWKVYVLFTIVETLLLLCGGMDLFDSLAHTFGTMATGGFSTRNTSIAAYDSVYFDVVITVFMLLAGVNFTLHYQALRGRRLSVFWKDPECRFFVGLFACFTLFSTFSVWGENYDSFWQALRYTSFQVASIITTTGYATADYELWPALPQALLFILMFVGGCAGSTGGGIKCMRVLLLMKHSYKELFRLIHPRAVTRVKLGGKIVPPEVFNSITGFFLLFLGVFILSSLCLAAMGVDIVSSFAAVVACIGNIGPGLGMVGPTDNYSQIPELGKWLLVLCMLLGRLEIYTVIILFVPEFWRK</sequence>
<keyword evidence="10" id="KW-0406">Ion transport</keyword>